<accession>A0ABR9UQF8</accession>
<gene>
    <name evidence="1" type="ORF">IQ230_09105</name>
</gene>
<dbReference type="Proteomes" id="UP000651156">
    <property type="component" value="Unassembled WGS sequence"/>
</dbReference>
<protein>
    <submittedName>
        <fullName evidence="1">Uncharacterized protein</fullName>
    </submittedName>
</protein>
<keyword evidence="2" id="KW-1185">Reference proteome</keyword>
<evidence type="ECO:0000313" key="1">
    <source>
        <dbReference type="EMBL" id="MBE9190514.1"/>
    </source>
</evidence>
<name>A0ABR9UQF8_9CHRO</name>
<dbReference type="InterPro" id="IPR010866">
    <property type="entry name" value="A-2_8-polyST"/>
</dbReference>
<reference evidence="1 2" key="1">
    <citation type="submission" date="2020-10" db="EMBL/GenBank/DDBJ databases">
        <authorList>
            <person name="Castelo-Branco R."/>
            <person name="Eusebio N."/>
            <person name="Adriana R."/>
            <person name="Vieira A."/>
            <person name="Brugerolle De Fraissinette N."/>
            <person name="Rezende De Castro R."/>
            <person name="Schneider M.P."/>
            <person name="Vasconcelos V."/>
            <person name="Leao P.N."/>
        </authorList>
    </citation>
    <scope>NUCLEOTIDE SEQUENCE [LARGE SCALE GENOMIC DNA]</scope>
    <source>
        <strain evidence="1 2">LEGE 06123</strain>
    </source>
</reference>
<proteinExistence type="predicted"/>
<dbReference type="Pfam" id="PF07388">
    <property type="entry name" value="A-2_8-polyST"/>
    <property type="match status" value="1"/>
</dbReference>
<dbReference type="RefSeq" id="WP_193931694.1">
    <property type="nucleotide sequence ID" value="NZ_CAWPMZ010000036.1"/>
</dbReference>
<dbReference type="EMBL" id="JADEWN010000017">
    <property type="protein sequence ID" value="MBE9190514.1"/>
    <property type="molecule type" value="Genomic_DNA"/>
</dbReference>
<evidence type="ECO:0000313" key="2">
    <source>
        <dbReference type="Proteomes" id="UP000651156"/>
    </source>
</evidence>
<organism evidence="1 2">
    <name type="scientific">Gloeocapsopsis crepidinum LEGE 06123</name>
    <dbReference type="NCBI Taxonomy" id="588587"/>
    <lineage>
        <taxon>Bacteria</taxon>
        <taxon>Bacillati</taxon>
        <taxon>Cyanobacteriota</taxon>
        <taxon>Cyanophyceae</taxon>
        <taxon>Oscillatoriophycideae</taxon>
        <taxon>Chroococcales</taxon>
        <taxon>Chroococcaceae</taxon>
        <taxon>Gloeocapsopsis</taxon>
    </lineage>
</organism>
<comment type="caution">
    <text evidence="1">The sequence shown here is derived from an EMBL/GenBank/DDBJ whole genome shotgun (WGS) entry which is preliminary data.</text>
</comment>
<sequence length="408" mass="46890">MSQTKTIKRLVACFGSIQLVTALSVLSYRAKEQQLNCNYEDYLVITPLFAPQGQNEEFAAFIQKMANSIYSWKKIVYLSLEQTKFLTEKVSSSSLSEVAKLVHNLVGVESPDEIYFSRTWNTENQLLMNVYESAEKICYGDGIGIYFSHTAFLPQNTSQEAALSLSNLYKNLKKQIKGVLPKKKKFRKQEFDIGYFSLPYAFGEVPPMETVVLDRSVYLKTFQTLRKALDDLIDADYINKLKAVIQNYSVSILLSSNFSEAHRMPIEREVKAYREFLLTQGISPNSILLIKPHPRDSKQKILQLQAELNDLYAKIILLNEDFLFYLPFEVLFMELFLKFDLTQLQSPKIFTFSSACLTLEFLFDTECIVGFGKEVVEKYFYPEHIEGRIKHEVDLQSTISEVRGLIAA</sequence>